<dbReference type="EMBL" id="VEPZ02001355">
    <property type="protein sequence ID" value="KAE8677713.1"/>
    <property type="molecule type" value="Genomic_DNA"/>
</dbReference>
<dbReference type="Proteomes" id="UP000436088">
    <property type="component" value="Unassembled WGS sequence"/>
</dbReference>
<dbReference type="Gene3D" id="3.80.10.10">
    <property type="entry name" value="Ribonuclease Inhibitor"/>
    <property type="match status" value="1"/>
</dbReference>
<name>A0A6A2XPL7_HIBSY</name>
<keyword evidence="2 8" id="KW-0812">Transmembrane</keyword>
<evidence type="ECO:0000256" key="1">
    <source>
        <dbReference type="ARBA" id="ARBA00004479"/>
    </source>
</evidence>
<dbReference type="InterPro" id="IPR032675">
    <property type="entry name" value="LRR_dom_sf"/>
</dbReference>
<accession>A0A6A2XPL7</accession>
<evidence type="ECO:0000256" key="3">
    <source>
        <dbReference type="ARBA" id="ARBA00022729"/>
    </source>
</evidence>
<protein>
    <submittedName>
        <fullName evidence="9">Uncharacterized protein</fullName>
    </submittedName>
</protein>
<keyword evidence="7" id="KW-0325">Glycoprotein</keyword>
<dbReference type="AlphaFoldDB" id="A0A6A2XPL7"/>
<evidence type="ECO:0000256" key="5">
    <source>
        <dbReference type="ARBA" id="ARBA00023136"/>
    </source>
</evidence>
<evidence type="ECO:0000256" key="2">
    <source>
        <dbReference type="ARBA" id="ARBA00022692"/>
    </source>
</evidence>
<evidence type="ECO:0000256" key="4">
    <source>
        <dbReference type="ARBA" id="ARBA00022989"/>
    </source>
</evidence>
<dbReference type="GO" id="GO:0016020">
    <property type="term" value="C:membrane"/>
    <property type="evidence" value="ECO:0007669"/>
    <property type="project" value="UniProtKB-SubCell"/>
</dbReference>
<keyword evidence="10" id="KW-1185">Reference proteome</keyword>
<organism evidence="9 10">
    <name type="scientific">Hibiscus syriacus</name>
    <name type="common">Rose of Sharon</name>
    <dbReference type="NCBI Taxonomy" id="106335"/>
    <lineage>
        <taxon>Eukaryota</taxon>
        <taxon>Viridiplantae</taxon>
        <taxon>Streptophyta</taxon>
        <taxon>Embryophyta</taxon>
        <taxon>Tracheophyta</taxon>
        <taxon>Spermatophyta</taxon>
        <taxon>Magnoliopsida</taxon>
        <taxon>eudicotyledons</taxon>
        <taxon>Gunneridae</taxon>
        <taxon>Pentapetalae</taxon>
        <taxon>rosids</taxon>
        <taxon>malvids</taxon>
        <taxon>Malvales</taxon>
        <taxon>Malvaceae</taxon>
        <taxon>Malvoideae</taxon>
        <taxon>Hibiscus</taxon>
    </lineage>
</organism>
<feature type="transmembrane region" description="Helical" evidence="8">
    <location>
        <begin position="104"/>
        <end position="127"/>
    </location>
</feature>
<evidence type="ECO:0000313" key="10">
    <source>
        <dbReference type="Proteomes" id="UP000436088"/>
    </source>
</evidence>
<comment type="subcellular location">
    <subcellularLocation>
        <location evidence="1">Membrane</location>
        <topology evidence="1">Single-pass type I membrane protein</topology>
    </subcellularLocation>
</comment>
<keyword evidence="4 8" id="KW-1133">Transmembrane helix</keyword>
<dbReference type="InterPro" id="IPR046956">
    <property type="entry name" value="RLP23-like"/>
</dbReference>
<keyword evidence="3" id="KW-0732">Signal</keyword>
<keyword evidence="6" id="KW-0675">Receptor</keyword>
<dbReference type="PANTHER" id="PTHR48063:SF98">
    <property type="entry name" value="LRR RECEPTOR-LIKE SERINE_THREONINE-PROTEIN KINASE FLS2"/>
    <property type="match status" value="1"/>
</dbReference>
<evidence type="ECO:0000256" key="8">
    <source>
        <dbReference type="SAM" id="Phobius"/>
    </source>
</evidence>
<gene>
    <name evidence="9" type="ORF">F3Y22_tig00111503pilonHSYRG00040</name>
</gene>
<evidence type="ECO:0000313" key="9">
    <source>
        <dbReference type="EMBL" id="KAE8677713.1"/>
    </source>
</evidence>
<evidence type="ECO:0000256" key="6">
    <source>
        <dbReference type="ARBA" id="ARBA00023170"/>
    </source>
</evidence>
<reference evidence="9" key="1">
    <citation type="submission" date="2019-09" db="EMBL/GenBank/DDBJ databases">
        <title>Draft genome information of white flower Hibiscus syriacus.</title>
        <authorList>
            <person name="Kim Y.-M."/>
        </authorList>
    </citation>
    <scope>NUCLEOTIDE SEQUENCE [LARGE SCALE GENOMIC DNA]</scope>
    <source>
        <strain evidence="9">YM2019G1</strain>
    </source>
</reference>
<evidence type="ECO:0000256" key="7">
    <source>
        <dbReference type="ARBA" id="ARBA00023180"/>
    </source>
</evidence>
<dbReference type="PANTHER" id="PTHR48063">
    <property type="entry name" value="LRR RECEPTOR-LIKE KINASE"/>
    <property type="match status" value="1"/>
</dbReference>
<proteinExistence type="predicted"/>
<keyword evidence="5 8" id="KW-0472">Membrane</keyword>
<sequence>MALSDNELSSEIPVGITDLLGLRSLNLRRTYIELDILELFERGLQQFNGKIPTSTQIQSFDASKFAGNDLCGPPLSDNSSINAVKPDDAGNRKGSEGGLEVDWFWFYVSAALRFVVAFWSIAGPLLFKKSWRYAYFEMLDSFRTKAGRCFHR</sequence>
<comment type="caution">
    <text evidence="9">The sequence shown here is derived from an EMBL/GenBank/DDBJ whole genome shotgun (WGS) entry which is preliminary data.</text>
</comment>